<sequence length="260" mass="28409">MERKTILSAQLLGIGYKAKKESIIIAENIDIQLKAGSLTALIGANGIGKSSLLRTLTGIQAPLSGSVLLNNQPVNQYTPPQLAQQLALVLTEALPPGNLTVYDLVALGRQPYTNWLGSLSAEDKAIVSNALQATDIEYLAHKKHYELSDGQLQKALIARALAQDTPLIVLDEPTTHLDLPNKASLLQLLKKLALEQDKCILYSTHDLDLALQLSDEIIIMKKEAIAQGIPTQLIEKKAFDNLFEGESVVFDYSTKTFRVK</sequence>
<dbReference type="OrthoDB" id="9787851at2"/>
<evidence type="ECO:0000256" key="8">
    <source>
        <dbReference type="ARBA" id="ARBA00023065"/>
    </source>
</evidence>
<evidence type="ECO:0000256" key="6">
    <source>
        <dbReference type="ARBA" id="ARBA00022840"/>
    </source>
</evidence>
<name>A0A0M8MD13_9FLAO</name>
<keyword evidence="5" id="KW-0547">Nucleotide-binding</keyword>
<dbReference type="GO" id="GO:0016887">
    <property type="term" value="F:ATP hydrolysis activity"/>
    <property type="evidence" value="ECO:0007669"/>
    <property type="project" value="InterPro"/>
</dbReference>
<evidence type="ECO:0000256" key="2">
    <source>
        <dbReference type="ARBA" id="ARBA00022448"/>
    </source>
</evidence>
<protein>
    <submittedName>
        <fullName evidence="11">ABC transporter ATP-binding protein</fullName>
    </submittedName>
</protein>
<comment type="caution">
    <text evidence="11">The sequence shown here is derived from an EMBL/GenBank/DDBJ whole genome shotgun (WGS) entry which is preliminary data.</text>
</comment>
<keyword evidence="2" id="KW-0813">Transport</keyword>
<dbReference type="PATRIC" id="fig|1202724.3.peg.1977"/>
<dbReference type="PROSITE" id="PS50893">
    <property type="entry name" value="ABC_TRANSPORTER_2"/>
    <property type="match status" value="1"/>
</dbReference>
<evidence type="ECO:0000256" key="5">
    <source>
        <dbReference type="ARBA" id="ARBA00022741"/>
    </source>
</evidence>
<dbReference type="GO" id="GO:0005886">
    <property type="term" value="C:plasma membrane"/>
    <property type="evidence" value="ECO:0007669"/>
    <property type="project" value="UniProtKB-SubCell"/>
</dbReference>
<dbReference type="Gene3D" id="3.40.50.300">
    <property type="entry name" value="P-loop containing nucleotide triphosphate hydrolases"/>
    <property type="match status" value="1"/>
</dbReference>
<keyword evidence="9" id="KW-0472">Membrane</keyword>
<dbReference type="EMBL" id="LIYD01000005">
    <property type="protein sequence ID" value="KOS06244.1"/>
    <property type="molecule type" value="Genomic_DNA"/>
</dbReference>
<evidence type="ECO:0000313" key="12">
    <source>
        <dbReference type="Proteomes" id="UP000037755"/>
    </source>
</evidence>
<evidence type="ECO:0000256" key="3">
    <source>
        <dbReference type="ARBA" id="ARBA00022475"/>
    </source>
</evidence>
<keyword evidence="6 11" id="KW-0067">ATP-binding</keyword>
<dbReference type="InterPro" id="IPR051535">
    <property type="entry name" value="Siderophore_ABC-ATPase"/>
</dbReference>
<comment type="subcellular location">
    <subcellularLocation>
        <location evidence="1">Cell membrane</location>
        <topology evidence="1">Peripheral membrane protein</topology>
    </subcellularLocation>
</comment>
<dbReference type="FunFam" id="3.40.50.300:FF:000134">
    <property type="entry name" value="Iron-enterobactin ABC transporter ATP-binding protein"/>
    <property type="match status" value="1"/>
</dbReference>
<reference evidence="11 12" key="1">
    <citation type="submission" date="2015-08" db="EMBL/GenBank/DDBJ databases">
        <title>Whole genome sequence of Flavobacterium akiainvivens IK-1T, from decaying Wikstroemia oahuensis, an endemic Hawaiian shrub.</title>
        <authorList>
            <person name="Wan X."/>
            <person name="Hou S."/>
            <person name="Saito J."/>
            <person name="Donachie S."/>
        </authorList>
    </citation>
    <scope>NUCLEOTIDE SEQUENCE [LARGE SCALE GENOMIC DNA]</scope>
    <source>
        <strain evidence="11 12">IK-1</strain>
    </source>
</reference>
<dbReference type="PANTHER" id="PTHR42771:SF2">
    <property type="entry name" value="IRON(3+)-HYDROXAMATE IMPORT ATP-BINDING PROTEIN FHUC"/>
    <property type="match status" value="1"/>
</dbReference>
<dbReference type="InterPro" id="IPR027417">
    <property type="entry name" value="P-loop_NTPase"/>
</dbReference>
<evidence type="ECO:0000259" key="10">
    <source>
        <dbReference type="PROSITE" id="PS50893"/>
    </source>
</evidence>
<evidence type="ECO:0000256" key="4">
    <source>
        <dbReference type="ARBA" id="ARBA00022496"/>
    </source>
</evidence>
<dbReference type="GO" id="GO:0005524">
    <property type="term" value="F:ATP binding"/>
    <property type="evidence" value="ECO:0007669"/>
    <property type="project" value="UniProtKB-KW"/>
</dbReference>
<dbReference type="InterPro" id="IPR003593">
    <property type="entry name" value="AAA+_ATPase"/>
</dbReference>
<dbReference type="STRING" id="1202724.AM493_09530"/>
<keyword evidence="4" id="KW-0410">Iron transport</keyword>
<evidence type="ECO:0000256" key="9">
    <source>
        <dbReference type="ARBA" id="ARBA00023136"/>
    </source>
</evidence>
<evidence type="ECO:0000256" key="1">
    <source>
        <dbReference type="ARBA" id="ARBA00004202"/>
    </source>
</evidence>
<dbReference type="PANTHER" id="PTHR42771">
    <property type="entry name" value="IRON(3+)-HYDROXAMATE IMPORT ATP-BINDING PROTEIN FHUC"/>
    <property type="match status" value="1"/>
</dbReference>
<dbReference type="InterPro" id="IPR003439">
    <property type="entry name" value="ABC_transporter-like_ATP-bd"/>
</dbReference>
<accession>A0A0M8MD13</accession>
<keyword evidence="8" id="KW-0406">Ion transport</keyword>
<dbReference type="Pfam" id="PF00005">
    <property type="entry name" value="ABC_tran"/>
    <property type="match status" value="1"/>
</dbReference>
<dbReference type="RefSeq" id="WP_054407740.1">
    <property type="nucleotide sequence ID" value="NZ_FOYA01000001.1"/>
</dbReference>
<organism evidence="11 12">
    <name type="scientific">Flavobacterium akiainvivens</name>
    <dbReference type="NCBI Taxonomy" id="1202724"/>
    <lineage>
        <taxon>Bacteria</taxon>
        <taxon>Pseudomonadati</taxon>
        <taxon>Bacteroidota</taxon>
        <taxon>Flavobacteriia</taxon>
        <taxon>Flavobacteriales</taxon>
        <taxon>Flavobacteriaceae</taxon>
        <taxon>Flavobacterium</taxon>
    </lineage>
</organism>
<dbReference type="SMART" id="SM00382">
    <property type="entry name" value="AAA"/>
    <property type="match status" value="1"/>
</dbReference>
<keyword evidence="12" id="KW-1185">Reference proteome</keyword>
<keyword evidence="7" id="KW-0408">Iron</keyword>
<dbReference type="CDD" id="cd03214">
    <property type="entry name" value="ABC_Iron-Siderophores_B12_Hemin"/>
    <property type="match status" value="1"/>
</dbReference>
<gene>
    <name evidence="11" type="ORF">AM493_09530</name>
</gene>
<proteinExistence type="predicted"/>
<dbReference type="AlphaFoldDB" id="A0A0M8MD13"/>
<dbReference type="SUPFAM" id="SSF52540">
    <property type="entry name" value="P-loop containing nucleoside triphosphate hydrolases"/>
    <property type="match status" value="1"/>
</dbReference>
<dbReference type="Proteomes" id="UP000037755">
    <property type="component" value="Unassembled WGS sequence"/>
</dbReference>
<evidence type="ECO:0000256" key="7">
    <source>
        <dbReference type="ARBA" id="ARBA00023004"/>
    </source>
</evidence>
<evidence type="ECO:0000313" key="11">
    <source>
        <dbReference type="EMBL" id="KOS06244.1"/>
    </source>
</evidence>
<keyword evidence="3" id="KW-1003">Cell membrane</keyword>
<feature type="domain" description="ABC transporter" evidence="10">
    <location>
        <begin position="9"/>
        <end position="247"/>
    </location>
</feature>
<dbReference type="GO" id="GO:0006826">
    <property type="term" value="P:iron ion transport"/>
    <property type="evidence" value="ECO:0007669"/>
    <property type="project" value="UniProtKB-KW"/>
</dbReference>